<evidence type="ECO:0000313" key="1">
    <source>
        <dbReference type="EMBL" id="UOE25463.1"/>
    </source>
</evidence>
<dbReference type="PANTHER" id="PTHR48100:SF59">
    <property type="entry name" value="ADENOSYLCOBALAMIN_ALPHA-RIBAZOLE PHOSPHATASE"/>
    <property type="match status" value="1"/>
</dbReference>
<dbReference type="PROSITE" id="PS00175">
    <property type="entry name" value="PG_MUTASE"/>
    <property type="match status" value="1"/>
</dbReference>
<gene>
    <name evidence="1" type="ORF">MTP13_14130</name>
</gene>
<dbReference type="Pfam" id="PF00300">
    <property type="entry name" value="His_Phos_1"/>
    <property type="match status" value="1"/>
</dbReference>
<keyword evidence="2" id="KW-1185">Reference proteome</keyword>
<dbReference type="InterPro" id="IPR029033">
    <property type="entry name" value="His_PPase_superfam"/>
</dbReference>
<evidence type="ECO:0000313" key="2">
    <source>
        <dbReference type="Proteomes" id="UP000831304"/>
    </source>
</evidence>
<dbReference type="InterPro" id="IPR013078">
    <property type="entry name" value="His_Pase_superF_clade-1"/>
</dbReference>
<protein>
    <submittedName>
        <fullName evidence="1">Histidine phosphatase family protein</fullName>
    </submittedName>
</protein>
<dbReference type="Gene3D" id="3.40.50.1240">
    <property type="entry name" value="Phosphoglycerate mutase-like"/>
    <property type="match status" value="1"/>
</dbReference>
<accession>A0ABY4AQS4</accession>
<dbReference type="InterPro" id="IPR050275">
    <property type="entry name" value="PGM_Phosphatase"/>
</dbReference>
<organism evidence="1 2">
    <name type="scientific">Agromyces soli</name>
    <dbReference type="NCBI Taxonomy" id="659012"/>
    <lineage>
        <taxon>Bacteria</taxon>
        <taxon>Bacillati</taxon>
        <taxon>Actinomycetota</taxon>
        <taxon>Actinomycetes</taxon>
        <taxon>Micrococcales</taxon>
        <taxon>Microbacteriaceae</taxon>
        <taxon>Agromyces</taxon>
    </lineage>
</organism>
<name>A0ABY4AQS4_9MICO</name>
<dbReference type="CDD" id="cd07067">
    <property type="entry name" value="HP_PGM_like"/>
    <property type="match status" value="1"/>
</dbReference>
<dbReference type="EMBL" id="CP094533">
    <property type="protein sequence ID" value="UOE25463.1"/>
    <property type="molecule type" value="Genomic_DNA"/>
</dbReference>
<dbReference type="PANTHER" id="PTHR48100">
    <property type="entry name" value="BROAD-SPECIFICITY PHOSPHATASE YOR283W-RELATED"/>
    <property type="match status" value="1"/>
</dbReference>
<dbReference type="SUPFAM" id="SSF53254">
    <property type="entry name" value="Phosphoglycerate mutase-like"/>
    <property type="match status" value="1"/>
</dbReference>
<reference evidence="1 2" key="1">
    <citation type="submission" date="2022-03" db="EMBL/GenBank/DDBJ databases">
        <title>Agromyces sp. isolated from the gut of P. brevitarsis seulensis larvae.</title>
        <authorList>
            <person name="Won M."/>
            <person name="Kwon S.-W."/>
        </authorList>
    </citation>
    <scope>NUCLEOTIDE SEQUENCE [LARGE SCALE GENOMIC DNA]</scope>
    <source>
        <strain evidence="1 2">KACC 16215</strain>
    </source>
</reference>
<dbReference type="RefSeq" id="WP_243568344.1">
    <property type="nucleotide sequence ID" value="NZ_BAAARD010000007.1"/>
</dbReference>
<dbReference type="SMART" id="SM00855">
    <property type="entry name" value="PGAM"/>
    <property type="match status" value="1"/>
</dbReference>
<proteinExistence type="predicted"/>
<dbReference type="Proteomes" id="UP000831304">
    <property type="component" value="Chromosome"/>
</dbReference>
<sequence length="202" mass="21596">MTELSRMPLAPVTIALVRHGETDWNRERRIQGLTDIPLNDTGRRQAAEAAEALRTESWDAIYASPLSRAAETASIMAERLGLAAPVHVPELVERRHGALEGLDPEGRAALEASAATIEGLEPRSAVIERSSAALLALAERHSGGRVLAVAHGGVIHSLILHLSDWTLPAPGYRIDNGSVHLVRVADGALELVEPERLTGTAD</sequence>
<dbReference type="InterPro" id="IPR001345">
    <property type="entry name" value="PG/BPGM_mutase_AS"/>
</dbReference>